<proteinExistence type="inferred from homology"/>
<dbReference type="Gene3D" id="1.10.10.10">
    <property type="entry name" value="Winged helix-like DNA-binding domain superfamily/Winged helix DNA-binding domain"/>
    <property type="match status" value="1"/>
</dbReference>
<evidence type="ECO:0000259" key="5">
    <source>
        <dbReference type="PROSITE" id="PS50931"/>
    </source>
</evidence>
<feature type="domain" description="HTH lysR-type" evidence="5">
    <location>
        <begin position="4"/>
        <end position="61"/>
    </location>
</feature>
<dbReference type="SUPFAM" id="SSF53850">
    <property type="entry name" value="Periplasmic binding protein-like II"/>
    <property type="match status" value="1"/>
</dbReference>
<reference evidence="6 7" key="1">
    <citation type="submission" date="2021-03" db="EMBL/GenBank/DDBJ databases">
        <title>Genomic Encyclopedia of Type Strains, Phase III (KMG-III): the genomes of soil and plant-associated and newly described type strains.</title>
        <authorList>
            <person name="Whitman W."/>
        </authorList>
    </citation>
    <scope>NUCLEOTIDE SEQUENCE [LARGE SCALE GENOMIC DNA]</scope>
    <source>
        <strain evidence="6 7">IMMIB AFH-6</strain>
    </source>
</reference>
<name>A0ABS4STG8_9PROT</name>
<dbReference type="PANTHER" id="PTHR30419">
    <property type="entry name" value="HTH-TYPE TRANSCRIPTIONAL REGULATOR YBHD"/>
    <property type="match status" value="1"/>
</dbReference>
<dbReference type="InterPro" id="IPR000847">
    <property type="entry name" value="LysR_HTH_N"/>
</dbReference>
<dbReference type="Pfam" id="PF03466">
    <property type="entry name" value="LysR_substrate"/>
    <property type="match status" value="1"/>
</dbReference>
<dbReference type="Proteomes" id="UP000781958">
    <property type="component" value="Unassembled WGS sequence"/>
</dbReference>
<protein>
    <submittedName>
        <fullName evidence="6">DNA-binding transcriptional LysR family regulator</fullName>
    </submittedName>
</protein>
<evidence type="ECO:0000256" key="3">
    <source>
        <dbReference type="ARBA" id="ARBA00023125"/>
    </source>
</evidence>
<keyword evidence="7" id="KW-1185">Reference proteome</keyword>
<keyword evidence="4" id="KW-0804">Transcription</keyword>
<comment type="similarity">
    <text evidence="1">Belongs to the LysR transcriptional regulatory family.</text>
</comment>
<evidence type="ECO:0000313" key="7">
    <source>
        <dbReference type="Proteomes" id="UP000781958"/>
    </source>
</evidence>
<dbReference type="RefSeq" id="WP_209770347.1">
    <property type="nucleotide sequence ID" value="NZ_JAGINP010000024.1"/>
</dbReference>
<evidence type="ECO:0000256" key="2">
    <source>
        <dbReference type="ARBA" id="ARBA00023015"/>
    </source>
</evidence>
<gene>
    <name evidence="6" type="ORF">J2851_005550</name>
</gene>
<dbReference type="InterPro" id="IPR005119">
    <property type="entry name" value="LysR_subst-bd"/>
</dbReference>
<sequence>MLHHNLATLRLFVKACELKSLSRASEVLNLAVSAASRRIRLLEHEAGTPLLIRRPHGIEPTPAGLLVLRYAHDMVYLGAQLEASLAEYRSGVRGHVRVYASSSALVECLAADLSRFAADNPGIKLELEERPSADTLDALYHKKADIGVIVGGQGTEGLVRYPYAKDHLAVALPRGHRLADRASLRFAELLDEEHVALEGGTAVHGLLAERARAEGRFIKARVQVRSFEVMCQMISLGLGIGILPKRAVQPLSDALGVALVPLDEEWAERSFEICIRSPGELDAPSRRLLDFLREQVQAQAPAKA</sequence>
<dbReference type="InterPro" id="IPR050950">
    <property type="entry name" value="HTH-type_LysR_regulators"/>
</dbReference>
<dbReference type="PROSITE" id="PS50931">
    <property type="entry name" value="HTH_LYSR"/>
    <property type="match status" value="1"/>
</dbReference>
<comment type="caution">
    <text evidence="6">The sequence shown here is derived from an EMBL/GenBank/DDBJ whole genome shotgun (WGS) entry which is preliminary data.</text>
</comment>
<evidence type="ECO:0000313" key="6">
    <source>
        <dbReference type="EMBL" id="MBP2295737.1"/>
    </source>
</evidence>
<keyword evidence="2" id="KW-0805">Transcription regulation</keyword>
<dbReference type="EMBL" id="JAGINP010000024">
    <property type="protein sequence ID" value="MBP2295737.1"/>
    <property type="molecule type" value="Genomic_DNA"/>
</dbReference>
<dbReference type="PANTHER" id="PTHR30419:SF2">
    <property type="entry name" value="LYSR FAMILY TRANSCRIPTIONAL REGULATOR"/>
    <property type="match status" value="1"/>
</dbReference>
<accession>A0ABS4STG8</accession>
<evidence type="ECO:0000256" key="4">
    <source>
        <dbReference type="ARBA" id="ARBA00023163"/>
    </source>
</evidence>
<dbReference type="InterPro" id="IPR036390">
    <property type="entry name" value="WH_DNA-bd_sf"/>
</dbReference>
<keyword evidence="3 6" id="KW-0238">DNA-binding</keyword>
<dbReference type="CDD" id="cd08421">
    <property type="entry name" value="PBP2_LTTR_like_1"/>
    <property type="match status" value="1"/>
</dbReference>
<dbReference type="SUPFAM" id="SSF46785">
    <property type="entry name" value="Winged helix' DNA-binding domain"/>
    <property type="match status" value="1"/>
</dbReference>
<dbReference type="Gene3D" id="3.40.190.10">
    <property type="entry name" value="Periplasmic binding protein-like II"/>
    <property type="match status" value="2"/>
</dbReference>
<dbReference type="GO" id="GO:0003677">
    <property type="term" value="F:DNA binding"/>
    <property type="evidence" value="ECO:0007669"/>
    <property type="project" value="UniProtKB-KW"/>
</dbReference>
<organism evidence="6 7">
    <name type="scientific">Azospirillum rugosum</name>
    <dbReference type="NCBI Taxonomy" id="416170"/>
    <lineage>
        <taxon>Bacteria</taxon>
        <taxon>Pseudomonadati</taxon>
        <taxon>Pseudomonadota</taxon>
        <taxon>Alphaproteobacteria</taxon>
        <taxon>Rhodospirillales</taxon>
        <taxon>Azospirillaceae</taxon>
        <taxon>Azospirillum</taxon>
    </lineage>
</organism>
<dbReference type="Pfam" id="PF00126">
    <property type="entry name" value="HTH_1"/>
    <property type="match status" value="1"/>
</dbReference>
<evidence type="ECO:0000256" key="1">
    <source>
        <dbReference type="ARBA" id="ARBA00009437"/>
    </source>
</evidence>
<dbReference type="InterPro" id="IPR036388">
    <property type="entry name" value="WH-like_DNA-bd_sf"/>
</dbReference>